<comment type="caution">
    <text evidence="1">The sequence shown here is derived from an EMBL/GenBank/DDBJ whole genome shotgun (WGS) entry which is preliminary data.</text>
</comment>
<sequence>MAGSAVKTFVALVAIYYGYKTVRYLWTKDTKNQSRKRTALPYRKYTKRELSQFTGENDTPVLIGLAGKVYDVSAGRGFYGPGGPYSLFAGRDASRLLATQSFDEGVTEEELDAPIDKLEGLTEDDKEQMDAYIGLFSVKYLCVGEL</sequence>
<evidence type="ECO:0000313" key="1">
    <source>
        <dbReference type="EMBL" id="KAJ1928854.1"/>
    </source>
</evidence>
<evidence type="ECO:0000313" key="2">
    <source>
        <dbReference type="Proteomes" id="UP001150603"/>
    </source>
</evidence>
<name>A0ACC1IY97_9FUNG</name>
<protein>
    <submittedName>
        <fullName evidence="1">Dihydrodipicolinate synthase</fullName>
    </submittedName>
</protein>
<reference evidence="1" key="1">
    <citation type="submission" date="2022-07" db="EMBL/GenBank/DDBJ databases">
        <title>Phylogenomic reconstructions and comparative analyses of Kickxellomycotina fungi.</title>
        <authorList>
            <person name="Reynolds N.K."/>
            <person name="Stajich J.E."/>
            <person name="Barry K."/>
            <person name="Grigoriev I.V."/>
            <person name="Crous P."/>
            <person name="Smith M.E."/>
        </authorList>
    </citation>
    <scope>NUCLEOTIDE SEQUENCE</scope>
    <source>
        <strain evidence="1">NRRL 5244</strain>
    </source>
</reference>
<accession>A0ACC1IY97</accession>
<organism evidence="1 2">
    <name type="scientific">Linderina macrospora</name>
    <dbReference type="NCBI Taxonomy" id="4868"/>
    <lineage>
        <taxon>Eukaryota</taxon>
        <taxon>Fungi</taxon>
        <taxon>Fungi incertae sedis</taxon>
        <taxon>Zoopagomycota</taxon>
        <taxon>Kickxellomycotina</taxon>
        <taxon>Kickxellomycetes</taxon>
        <taxon>Kickxellales</taxon>
        <taxon>Kickxellaceae</taxon>
        <taxon>Linderina</taxon>
    </lineage>
</organism>
<keyword evidence="2" id="KW-1185">Reference proteome</keyword>
<gene>
    <name evidence="1" type="primary">DAP1_2</name>
    <name evidence="1" type="ORF">FBU59_007094</name>
</gene>
<feature type="non-terminal residue" evidence="1">
    <location>
        <position position="146"/>
    </location>
</feature>
<proteinExistence type="predicted"/>
<dbReference type="Proteomes" id="UP001150603">
    <property type="component" value="Unassembled WGS sequence"/>
</dbReference>
<dbReference type="EMBL" id="JANBPW010006592">
    <property type="protein sequence ID" value="KAJ1928854.1"/>
    <property type="molecule type" value="Genomic_DNA"/>
</dbReference>